<dbReference type="Proteomes" id="UP000654401">
    <property type="component" value="Unassembled WGS sequence"/>
</dbReference>
<feature type="domain" description="Pseudouridine synthase I TruA alpha/beta" evidence="8">
    <location>
        <begin position="145"/>
        <end position="246"/>
    </location>
</feature>
<dbReference type="InterPro" id="IPR020094">
    <property type="entry name" value="TruA/RsuA/RluB/E/F_N"/>
</dbReference>
<dbReference type="InterPro" id="IPR020095">
    <property type="entry name" value="PsdUridine_synth_TruA_C"/>
</dbReference>
<evidence type="ECO:0000256" key="3">
    <source>
        <dbReference type="ARBA" id="ARBA00023235"/>
    </source>
</evidence>
<comment type="subunit">
    <text evidence="4">Homodimer.</text>
</comment>
<comment type="similarity">
    <text evidence="1 4 7">Belongs to the tRNA pseudouridine synthase TruA family.</text>
</comment>
<dbReference type="GO" id="GO:0160147">
    <property type="term" value="F:tRNA pseudouridine(38-40) synthase activity"/>
    <property type="evidence" value="ECO:0007669"/>
    <property type="project" value="UniProtKB-EC"/>
</dbReference>
<comment type="function">
    <text evidence="4">Formation of pseudouridine at positions 38, 39 and 40 in the anticodon stem and loop of transfer RNAs.</text>
</comment>
<dbReference type="Gene3D" id="3.30.70.660">
    <property type="entry name" value="Pseudouridine synthase I, catalytic domain, C-terminal subdomain"/>
    <property type="match status" value="1"/>
</dbReference>
<dbReference type="Pfam" id="PF01416">
    <property type="entry name" value="PseudoU_synth_1"/>
    <property type="match status" value="2"/>
</dbReference>
<keyword evidence="2 4" id="KW-0819">tRNA processing</keyword>
<dbReference type="PIRSF" id="PIRSF001430">
    <property type="entry name" value="tRNA_psdUrid_synth"/>
    <property type="match status" value="1"/>
</dbReference>
<dbReference type="InterPro" id="IPR020103">
    <property type="entry name" value="PsdUridine_synth_cat_dom_sf"/>
</dbReference>
<evidence type="ECO:0000256" key="4">
    <source>
        <dbReference type="HAMAP-Rule" id="MF_00171"/>
    </source>
</evidence>
<evidence type="ECO:0000256" key="2">
    <source>
        <dbReference type="ARBA" id="ARBA00022694"/>
    </source>
</evidence>
<dbReference type="GO" id="GO:0003723">
    <property type="term" value="F:RNA binding"/>
    <property type="evidence" value="ECO:0007669"/>
    <property type="project" value="InterPro"/>
</dbReference>
<comment type="caution">
    <text evidence="4">Lacks conserved residue(s) required for the propagation of feature annotation.</text>
</comment>
<dbReference type="FunFam" id="3.30.70.580:FF:000001">
    <property type="entry name" value="tRNA pseudouridine synthase A"/>
    <property type="match status" value="1"/>
</dbReference>
<dbReference type="SUPFAM" id="SSF55120">
    <property type="entry name" value="Pseudouridine synthase"/>
    <property type="match status" value="1"/>
</dbReference>
<comment type="catalytic activity">
    <reaction evidence="4 7">
        <text>uridine(38/39/40) in tRNA = pseudouridine(38/39/40) in tRNA</text>
        <dbReference type="Rhea" id="RHEA:22376"/>
        <dbReference type="Rhea" id="RHEA-COMP:10085"/>
        <dbReference type="Rhea" id="RHEA-COMP:10087"/>
        <dbReference type="ChEBI" id="CHEBI:65314"/>
        <dbReference type="ChEBI" id="CHEBI:65315"/>
        <dbReference type="EC" id="5.4.99.12"/>
    </reaction>
</comment>
<reference evidence="9 10" key="1">
    <citation type="submission" date="2020-08" db="EMBL/GenBank/DDBJ databases">
        <title>Bridging the membrane lipid divide: bacteria of the FCB group superphylum have the potential to synthesize archaeal ether lipids.</title>
        <authorList>
            <person name="Villanueva L."/>
            <person name="Von Meijenfeldt F.A.B."/>
            <person name="Westbye A.B."/>
            <person name="Yadav S."/>
            <person name="Hopmans E.C."/>
            <person name="Dutilh B.E."/>
            <person name="Sinninghe Damste J.S."/>
        </authorList>
    </citation>
    <scope>NUCLEOTIDE SEQUENCE [LARGE SCALE GENOMIC DNA]</scope>
    <source>
        <strain evidence="9">NIOZ-UU100</strain>
    </source>
</reference>
<feature type="active site" description="Nucleophile" evidence="4 5">
    <location>
        <position position="53"/>
    </location>
</feature>
<dbReference type="GO" id="GO:0031119">
    <property type="term" value="P:tRNA pseudouridine synthesis"/>
    <property type="evidence" value="ECO:0007669"/>
    <property type="project" value="UniProtKB-UniRule"/>
</dbReference>
<evidence type="ECO:0000259" key="8">
    <source>
        <dbReference type="Pfam" id="PF01416"/>
    </source>
</evidence>
<gene>
    <name evidence="4 9" type="primary">truA</name>
    <name evidence="9" type="ORF">H8D24_06910</name>
</gene>
<organism evidence="9 10">
    <name type="scientific">Candidatus Thiopontia autotrophica</name>
    <dbReference type="NCBI Taxonomy" id="2841688"/>
    <lineage>
        <taxon>Bacteria</taxon>
        <taxon>Pseudomonadati</taxon>
        <taxon>Pseudomonadota</taxon>
        <taxon>Gammaproteobacteria</taxon>
        <taxon>Candidatus Thiopontia</taxon>
    </lineage>
</organism>
<feature type="binding site" evidence="4 6">
    <location>
        <position position="111"/>
    </location>
    <ligand>
        <name>substrate</name>
    </ligand>
</feature>
<dbReference type="CDD" id="cd02570">
    <property type="entry name" value="PseudoU_synth_EcTruA"/>
    <property type="match status" value="1"/>
</dbReference>
<name>A0A8J6P0Y2_9GAMM</name>
<evidence type="ECO:0000256" key="1">
    <source>
        <dbReference type="ARBA" id="ARBA00009375"/>
    </source>
</evidence>
<dbReference type="PANTHER" id="PTHR11142:SF0">
    <property type="entry name" value="TRNA PSEUDOURIDINE SYNTHASE-LIKE 1"/>
    <property type="match status" value="1"/>
</dbReference>
<dbReference type="InterPro" id="IPR020097">
    <property type="entry name" value="PsdUridine_synth_TruA_a/b_dom"/>
</dbReference>
<accession>A0A8J6P0Y2</accession>
<dbReference type="AlphaFoldDB" id="A0A8J6P0Y2"/>
<evidence type="ECO:0000313" key="9">
    <source>
        <dbReference type="EMBL" id="MBC8520118.1"/>
    </source>
</evidence>
<dbReference type="HAMAP" id="MF_00171">
    <property type="entry name" value="TruA"/>
    <property type="match status" value="1"/>
</dbReference>
<proteinExistence type="inferred from homology"/>
<keyword evidence="3 4" id="KW-0413">Isomerase</keyword>
<dbReference type="NCBIfam" id="TIGR00071">
    <property type="entry name" value="hisT_truA"/>
    <property type="match status" value="1"/>
</dbReference>
<evidence type="ECO:0000256" key="7">
    <source>
        <dbReference type="RuleBase" id="RU003792"/>
    </source>
</evidence>
<dbReference type="EC" id="5.4.99.12" evidence="4"/>
<protein>
    <recommendedName>
        <fullName evidence="4">tRNA pseudouridine synthase A</fullName>
        <ecNumber evidence="4">5.4.99.12</ecNumber>
    </recommendedName>
    <alternativeName>
        <fullName evidence="4">tRNA pseudouridine(38-40) synthase</fullName>
    </alternativeName>
    <alternativeName>
        <fullName evidence="4">tRNA pseudouridylate synthase I</fullName>
    </alternativeName>
    <alternativeName>
        <fullName evidence="4">tRNA-uridine isomerase I</fullName>
    </alternativeName>
</protein>
<feature type="domain" description="Pseudouridine synthase I TruA alpha/beta" evidence="8">
    <location>
        <begin position="8"/>
        <end position="104"/>
    </location>
</feature>
<evidence type="ECO:0000313" key="10">
    <source>
        <dbReference type="Proteomes" id="UP000654401"/>
    </source>
</evidence>
<comment type="caution">
    <text evidence="9">The sequence shown here is derived from an EMBL/GenBank/DDBJ whole genome shotgun (WGS) entry which is preliminary data.</text>
</comment>
<dbReference type="EMBL" id="JACNFK010000034">
    <property type="protein sequence ID" value="MBC8520118.1"/>
    <property type="molecule type" value="Genomic_DNA"/>
</dbReference>
<dbReference type="Gene3D" id="3.30.70.580">
    <property type="entry name" value="Pseudouridine synthase I, catalytic domain, N-terminal subdomain"/>
    <property type="match status" value="1"/>
</dbReference>
<dbReference type="InterPro" id="IPR001406">
    <property type="entry name" value="PsdUridine_synth_TruA"/>
</dbReference>
<evidence type="ECO:0000256" key="5">
    <source>
        <dbReference type="PIRSR" id="PIRSR001430-1"/>
    </source>
</evidence>
<evidence type="ECO:0000256" key="6">
    <source>
        <dbReference type="PIRSR" id="PIRSR001430-2"/>
    </source>
</evidence>
<sequence>MTRYAAGVEYSGTNFHGWEVQQPDVRTVQGEVEKALSKVADHFVRVTTAGRTDAGVHAAGQIIHFDSDSERSERGWVHGANANLERDLCIAWIKPVSDDFHARFSALSRSYRYIIFNRPVRTAISADERTWVYRPLDEEMMQQGANHLMGEHDFSSYRAVACQAHSPVRTIHSLNVTRHGEEVWIEVRANAFLHHMVRNIAGVLISIGSGLNEPQWAKEVLDLRDRTQGGITAPPEGLSLVSVEYPDHFDIPSV</sequence>
<dbReference type="PANTHER" id="PTHR11142">
    <property type="entry name" value="PSEUDOURIDYLATE SYNTHASE"/>
    <property type="match status" value="1"/>
</dbReference>